<feature type="repeat" description="ANK" evidence="1">
    <location>
        <begin position="300"/>
        <end position="335"/>
    </location>
</feature>
<dbReference type="SMART" id="SM00969">
    <property type="entry name" value="SOCS_box"/>
    <property type="match status" value="1"/>
</dbReference>
<feature type="repeat" description="ANK" evidence="1">
    <location>
        <begin position="196"/>
        <end position="229"/>
    </location>
</feature>
<dbReference type="PRINTS" id="PR01415">
    <property type="entry name" value="ANKYRIN"/>
</dbReference>
<organism evidence="3 4">
    <name type="scientific">Priapulus caudatus</name>
    <name type="common">Priapulid worm</name>
    <dbReference type="NCBI Taxonomy" id="37621"/>
    <lineage>
        <taxon>Eukaryota</taxon>
        <taxon>Metazoa</taxon>
        <taxon>Ecdysozoa</taxon>
        <taxon>Scalidophora</taxon>
        <taxon>Priapulida</taxon>
        <taxon>Priapulimorpha</taxon>
        <taxon>Priapulimorphida</taxon>
        <taxon>Priapulidae</taxon>
        <taxon>Priapulus</taxon>
    </lineage>
</organism>
<dbReference type="InterPro" id="IPR051616">
    <property type="entry name" value="Cul2-RING_E3_ligase_SR"/>
</dbReference>
<dbReference type="CDD" id="cd03716">
    <property type="entry name" value="SOCS_ASB_like"/>
    <property type="match status" value="1"/>
</dbReference>
<gene>
    <name evidence="4" type="primary">LOC106807532</name>
</gene>
<dbReference type="PROSITE" id="PS50297">
    <property type="entry name" value="ANK_REP_REGION"/>
    <property type="match status" value="5"/>
</dbReference>
<dbReference type="Gene3D" id="1.25.40.20">
    <property type="entry name" value="Ankyrin repeat-containing domain"/>
    <property type="match status" value="3"/>
</dbReference>
<feature type="repeat" description="ANK" evidence="1">
    <location>
        <begin position="233"/>
        <end position="265"/>
    </location>
</feature>
<evidence type="ECO:0000313" key="3">
    <source>
        <dbReference type="Proteomes" id="UP000695022"/>
    </source>
</evidence>
<evidence type="ECO:0000313" key="4">
    <source>
        <dbReference type="RefSeq" id="XP_014665385.1"/>
    </source>
</evidence>
<accession>A0ABM1DZL4</accession>
<dbReference type="SUPFAM" id="SSF48403">
    <property type="entry name" value="Ankyrin repeat"/>
    <property type="match status" value="1"/>
</dbReference>
<dbReference type="Proteomes" id="UP000695022">
    <property type="component" value="Unplaced"/>
</dbReference>
<protein>
    <submittedName>
        <fullName evidence="4">Ankyrin-1-like</fullName>
    </submittedName>
</protein>
<dbReference type="SMART" id="SM00248">
    <property type="entry name" value="ANK"/>
    <property type="match status" value="7"/>
</dbReference>
<feature type="repeat" description="ANK" evidence="1">
    <location>
        <begin position="132"/>
        <end position="164"/>
    </location>
</feature>
<dbReference type="GeneID" id="106807532"/>
<evidence type="ECO:0000259" key="2">
    <source>
        <dbReference type="PROSITE" id="PS50225"/>
    </source>
</evidence>
<keyword evidence="3" id="KW-1185">Reference proteome</keyword>
<dbReference type="PROSITE" id="PS50088">
    <property type="entry name" value="ANK_REPEAT"/>
    <property type="match status" value="7"/>
</dbReference>
<reference evidence="4" key="1">
    <citation type="submission" date="2025-08" db="UniProtKB">
        <authorList>
            <consortium name="RefSeq"/>
        </authorList>
    </citation>
    <scope>IDENTIFICATION</scope>
</reference>
<evidence type="ECO:0000256" key="1">
    <source>
        <dbReference type="PROSITE-ProRule" id="PRU00023"/>
    </source>
</evidence>
<keyword evidence="1" id="KW-0040">ANK repeat</keyword>
<dbReference type="InterPro" id="IPR001496">
    <property type="entry name" value="SOCS_box"/>
</dbReference>
<dbReference type="Pfam" id="PF07525">
    <property type="entry name" value="SOCS_box"/>
    <property type="match status" value="1"/>
</dbReference>
<dbReference type="PROSITE" id="PS50225">
    <property type="entry name" value="SOCS"/>
    <property type="match status" value="1"/>
</dbReference>
<proteinExistence type="predicted"/>
<feature type="domain" description="SOCS box" evidence="2">
    <location>
        <begin position="386"/>
        <end position="423"/>
    </location>
</feature>
<dbReference type="Pfam" id="PF00023">
    <property type="entry name" value="Ank"/>
    <property type="match status" value="3"/>
</dbReference>
<name>A0ABM1DZL4_PRICU</name>
<sequence>MDRRLYSRALSPERRPIAATQHMQRQLADEIGRHASADELRILLATGARAAVPVLHGLTPLHYAVFERHVPAARLMLVRGGNVNALDDVGYSPLHLAAEKGYSDVINLLCEFGAQVAFPRPNPHDMFPRDDQPEEPLRLAIKHKHFAVAEILLKHGANPNTRYFMGAEINLLAADEYVLMDILLRYGADVDSRDRTGITPLMKACKHGGCLETMIVLLSHAADVNARATARQDHRTALHYAVLAGDEVAATLLLQRGARVNLGGGYDAPTPLDVAILRDDLSMIVMLMEAGADVNAISSSVGTPLHVACAARLRHQAVIVHYLLAHGADPNRCRHYADGASLKTPLVEYLNKLLASVAERTDVASVRCTRLVPDDARALLERICCSPPPLTQLVRRALRGNAGRRYCDVVEALPLPSRLIRFLLFEFS</sequence>
<dbReference type="RefSeq" id="XP_014665385.1">
    <property type="nucleotide sequence ID" value="XM_014809899.1"/>
</dbReference>
<dbReference type="Pfam" id="PF12796">
    <property type="entry name" value="Ank_2"/>
    <property type="match status" value="2"/>
</dbReference>
<feature type="repeat" description="ANK" evidence="1">
    <location>
        <begin position="89"/>
        <end position="116"/>
    </location>
</feature>
<feature type="repeat" description="ANK" evidence="1">
    <location>
        <begin position="56"/>
        <end position="88"/>
    </location>
</feature>
<dbReference type="PANTHER" id="PTHR46224">
    <property type="entry name" value="ANKYRIN REPEAT FAMILY PROTEIN"/>
    <property type="match status" value="1"/>
</dbReference>
<dbReference type="PANTHER" id="PTHR46224:SF6">
    <property type="entry name" value="ANKYRIN REPEAT FAMILY PROTEIN"/>
    <property type="match status" value="1"/>
</dbReference>
<dbReference type="InterPro" id="IPR036770">
    <property type="entry name" value="Ankyrin_rpt-contain_sf"/>
</dbReference>
<feature type="repeat" description="ANK" evidence="1">
    <location>
        <begin position="267"/>
        <end position="299"/>
    </location>
</feature>
<dbReference type="InterPro" id="IPR002110">
    <property type="entry name" value="Ankyrin_rpt"/>
</dbReference>